<organism evidence="4 5">
    <name type="scientific">Poritiphilus flavus</name>
    <dbReference type="NCBI Taxonomy" id="2697053"/>
    <lineage>
        <taxon>Bacteria</taxon>
        <taxon>Pseudomonadati</taxon>
        <taxon>Bacteroidota</taxon>
        <taxon>Flavobacteriia</taxon>
        <taxon>Flavobacteriales</taxon>
        <taxon>Flavobacteriaceae</taxon>
        <taxon>Poritiphilus</taxon>
    </lineage>
</organism>
<accession>A0A6L9EIM6</accession>
<gene>
    <name evidence="4" type="ORF">GTQ38_18665</name>
</gene>
<dbReference type="GO" id="GO:0016787">
    <property type="term" value="F:hydrolase activity"/>
    <property type="evidence" value="ECO:0007669"/>
    <property type="project" value="UniProtKB-KW"/>
</dbReference>
<dbReference type="AlphaFoldDB" id="A0A6L9EIM6"/>
<dbReference type="PROSITE" id="PS51257">
    <property type="entry name" value="PROKAR_LIPOPROTEIN"/>
    <property type="match status" value="1"/>
</dbReference>
<comment type="caution">
    <text evidence="4">The sequence shown here is derived from an EMBL/GenBank/DDBJ whole genome shotgun (WGS) entry which is preliminary data.</text>
</comment>
<dbReference type="InterPro" id="IPR050955">
    <property type="entry name" value="Plant_Biomass_Hydrol_Est"/>
</dbReference>
<dbReference type="InterPro" id="IPR002925">
    <property type="entry name" value="Dienelactn_hydro"/>
</dbReference>
<dbReference type="PANTHER" id="PTHR43037">
    <property type="entry name" value="UNNAMED PRODUCT-RELATED"/>
    <property type="match status" value="1"/>
</dbReference>
<dbReference type="Pfam" id="PF01738">
    <property type="entry name" value="DLH"/>
    <property type="match status" value="1"/>
</dbReference>
<dbReference type="RefSeq" id="WP_161437068.1">
    <property type="nucleotide sequence ID" value="NZ_WXYO01000008.1"/>
</dbReference>
<sequence>MRLKNGALLVYSILLLFLFGCSESFLETDDDPANVIPELSIEDVNRAFSELSFNTGVNDFTLNVLHNQSWDFRVIVPEVEEGELLPLFVNLHGGVLTPDANAHKRTECLIEPALENTRAYVISPNSQARLWNHNENVSQVLNLVDFAIEHLSVDPQRVVAVGYSDGGTGSWFFADLFPEVFSAGIPMASFYGLSYTEEGLVKKTDVPLYVIHGEDDTIFPYTNTETLAQLSMNAGSDITLIKAVGLTHFVPCEYLSYLLDAIDWLKTEVWE</sequence>
<dbReference type="PANTHER" id="PTHR43037:SF5">
    <property type="entry name" value="FERULOYL ESTERASE"/>
    <property type="match status" value="1"/>
</dbReference>
<dbReference type="InterPro" id="IPR029058">
    <property type="entry name" value="AB_hydrolase_fold"/>
</dbReference>
<reference evidence="4 5" key="1">
    <citation type="submission" date="2020-01" db="EMBL/GenBank/DDBJ databases">
        <title>Bacteria diversity of Porities sp.</title>
        <authorList>
            <person name="Wang G."/>
        </authorList>
    </citation>
    <scope>NUCLEOTIDE SEQUENCE [LARGE SCALE GENOMIC DNA]</scope>
    <source>
        <strain evidence="4 5">R33</strain>
    </source>
</reference>
<keyword evidence="1" id="KW-0732">Signal</keyword>
<evidence type="ECO:0000256" key="1">
    <source>
        <dbReference type="ARBA" id="ARBA00022729"/>
    </source>
</evidence>
<dbReference type="SUPFAM" id="SSF53474">
    <property type="entry name" value="alpha/beta-Hydrolases"/>
    <property type="match status" value="1"/>
</dbReference>
<evidence type="ECO:0000259" key="3">
    <source>
        <dbReference type="Pfam" id="PF01738"/>
    </source>
</evidence>
<dbReference type="Gene3D" id="3.40.50.1820">
    <property type="entry name" value="alpha/beta hydrolase"/>
    <property type="match status" value="1"/>
</dbReference>
<evidence type="ECO:0000313" key="5">
    <source>
        <dbReference type="Proteomes" id="UP000475249"/>
    </source>
</evidence>
<name>A0A6L9EIM6_9FLAO</name>
<feature type="domain" description="Dienelactone hydrolase" evidence="3">
    <location>
        <begin position="136"/>
        <end position="239"/>
    </location>
</feature>
<keyword evidence="5" id="KW-1185">Reference proteome</keyword>
<keyword evidence="2" id="KW-0378">Hydrolase</keyword>
<proteinExistence type="predicted"/>
<evidence type="ECO:0000313" key="4">
    <source>
        <dbReference type="EMBL" id="NAS14039.1"/>
    </source>
</evidence>
<protein>
    <recommendedName>
        <fullName evidence="3">Dienelactone hydrolase domain-containing protein</fullName>
    </recommendedName>
</protein>
<dbReference type="Proteomes" id="UP000475249">
    <property type="component" value="Unassembled WGS sequence"/>
</dbReference>
<evidence type="ECO:0000256" key="2">
    <source>
        <dbReference type="ARBA" id="ARBA00022801"/>
    </source>
</evidence>
<dbReference type="EMBL" id="WXYO01000008">
    <property type="protein sequence ID" value="NAS14039.1"/>
    <property type="molecule type" value="Genomic_DNA"/>
</dbReference>